<dbReference type="STRING" id="686832.A0A0C2XL66"/>
<dbReference type="OrthoDB" id="2418900at2759"/>
<dbReference type="InterPro" id="IPR041078">
    <property type="entry name" value="Plavaka"/>
</dbReference>
<dbReference type="HOGENOM" id="CLU_006344_4_2_1"/>
<dbReference type="AlphaFoldDB" id="A0A0C2XL66"/>
<evidence type="ECO:0000313" key="2">
    <source>
        <dbReference type="Proteomes" id="UP000053424"/>
    </source>
</evidence>
<reference evidence="2" key="2">
    <citation type="submission" date="2015-01" db="EMBL/GenBank/DDBJ databases">
        <title>Evolutionary Origins and Diversification of the Mycorrhizal Mutualists.</title>
        <authorList>
            <consortium name="DOE Joint Genome Institute"/>
            <consortium name="Mycorrhizal Genomics Consortium"/>
            <person name="Kohler A."/>
            <person name="Kuo A."/>
            <person name="Nagy L.G."/>
            <person name="Floudas D."/>
            <person name="Copeland A."/>
            <person name="Barry K.W."/>
            <person name="Cichocki N."/>
            <person name="Veneault-Fourrey C."/>
            <person name="LaButti K."/>
            <person name="Lindquist E.A."/>
            <person name="Lipzen A."/>
            <person name="Lundell T."/>
            <person name="Morin E."/>
            <person name="Murat C."/>
            <person name="Riley R."/>
            <person name="Ohm R."/>
            <person name="Sun H."/>
            <person name="Tunlid A."/>
            <person name="Henrissat B."/>
            <person name="Grigoriev I.V."/>
            <person name="Hibbett D.S."/>
            <person name="Martin F."/>
        </authorList>
    </citation>
    <scope>NUCLEOTIDE SEQUENCE [LARGE SCALE GENOMIC DNA]</scope>
    <source>
        <strain evidence="2">h7</strain>
    </source>
</reference>
<reference evidence="1 2" key="1">
    <citation type="submission" date="2014-04" db="EMBL/GenBank/DDBJ databases">
        <authorList>
            <consortium name="DOE Joint Genome Institute"/>
            <person name="Kuo A."/>
            <person name="Gay G."/>
            <person name="Dore J."/>
            <person name="Kohler A."/>
            <person name="Nagy L.G."/>
            <person name="Floudas D."/>
            <person name="Copeland A."/>
            <person name="Barry K.W."/>
            <person name="Cichocki N."/>
            <person name="Veneault-Fourrey C."/>
            <person name="LaButti K."/>
            <person name="Lindquist E.A."/>
            <person name="Lipzen A."/>
            <person name="Lundell T."/>
            <person name="Morin E."/>
            <person name="Murat C."/>
            <person name="Sun H."/>
            <person name="Tunlid A."/>
            <person name="Henrissat B."/>
            <person name="Grigoriev I.V."/>
            <person name="Hibbett D.S."/>
            <person name="Martin F."/>
            <person name="Nordberg H.P."/>
            <person name="Cantor M.N."/>
            <person name="Hua S.X."/>
        </authorList>
    </citation>
    <scope>NUCLEOTIDE SEQUENCE [LARGE SCALE GENOMIC DNA]</scope>
    <source>
        <strain evidence="2">h7</strain>
    </source>
</reference>
<dbReference type="EMBL" id="KN831790">
    <property type="protein sequence ID" value="KIM38488.1"/>
    <property type="molecule type" value="Genomic_DNA"/>
</dbReference>
<protein>
    <recommendedName>
        <fullName evidence="3">C2H2-type domain-containing protein</fullName>
    </recommendedName>
</protein>
<keyword evidence="2" id="KW-1185">Reference proteome</keyword>
<gene>
    <name evidence="1" type="ORF">M413DRAFT_30038</name>
</gene>
<organism evidence="1 2">
    <name type="scientific">Hebeloma cylindrosporum</name>
    <dbReference type="NCBI Taxonomy" id="76867"/>
    <lineage>
        <taxon>Eukaryota</taxon>
        <taxon>Fungi</taxon>
        <taxon>Dikarya</taxon>
        <taxon>Basidiomycota</taxon>
        <taxon>Agaricomycotina</taxon>
        <taxon>Agaricomycetes</taxon>
        <taxon>Agaricomycetidae</taxon>
        <taxon>Agaricales</taxon>
        <taxon>Agaricineae</taxon>
        <taxon>Hymenogastraceae</taxon>
        <taxon>Hebeloma</taxon>
    </lineage>
</organism>
<dbReference type="Proteomes" id="UP000053424">
    <property type="component" value="Unassembled WGS sequence"/>
</dbReference>
<dbReference type="Pfam" id="PF18759">
    <property type="entry name" value="Plavaka"/>
    <property type="match status" value="1"/>
</dbReference>
<evidence type="ECO:0000313" key="1">
    <source>
        <dbReference type="EMBL" id="KIM38488.1"/>
    </source>
</evidence>
<proteinExistence type="predicted"/>
<sequence length="908" mass="103606">MSSRNSTSSRCKYCRKELGSDSAVKRHIAATVECKSNWEKEFMSVPPNIKKNARKSTTHLDPSQFAMDDTSYWDASHSFIPDISPGPSKRARVEEIEDEDDMRHRLNPKSGRFAEVYPRPVGTPVGKGKTKFERVFEEQEKRGESNWAPFASEEEWQLARWLSQRVGHKAIDEYLKLPIVRDRSGLSFHNSYSYLKKVDQLPTGPEWHCEIVQVPGDKLGDDGKPMVENLELWFRDPVECVKELLSNPAFKDYISYAPERDWWWETQDNLPDGATIASLILSSDKTQLSVFQGDKSAWPVYLTLGNISKEVRRQPSAHATILLGYLPVAKLECCTEATRSLAGYRLFHFCMSKILEPLVKAGKDGVEITCNDGFIRLFYLILAAYVADYPEQCLVACCMENRCPRCTVSPNKRGDYVKSLYRDQETTLGILDEHRKGGDPAKFDQDGLPAVYQPFWRNLPHCNIFGSFTPDLLHQLHKGVFKDHLVKWCTAVVGEAEIDARFKAMSSYPGLRHFKKGISFVTQWTETEHKEMEKIFLGVLAGAVRPQVLTVARALLDFIYFSQFQLHTSKTLAKLEECLKIFHENKNIFIELGIREHFNIPKLHFILHYLECIRSLGSADGYNSESPERLHIDFAKAAYRASNKRDYVEQMAIWLQRQEAFWMKDAYLLWLSETLPGFLNAGTADEIEDADDDGEDQADVAVAVTSTSWNIAKAPPFRNLSVDHLSSQFGANDFIIALSVYLREAMPMSLIQPNSLDRFNAYRQVTLTLPPNRHLRQFDVALVIEDEVAYRTGAGFAGLRPAQVRVIFDLPSQFGKLPHPGPLAYIEWFTPLGRADPQTGMHIVKRSTRNHRRNVEIVSIRDLVLSCHLMAKSTCPIDKSLSTYNTLDRADQFYLNPYIHLDTFSQIK</sequence>
<name>A0A0C2XL66_HEBCY</name>
<accession>A0A0C2XL66</accession>
<evidence type="ECO:0008006" key="3">
    <source>
        <dbReference type="Google" id="ProtNLM"/>
    </source>
</evidence>